<dbReference type="Proteomes" id="UP000562682">
    <property type="component" value="Unassembled WGS sequence"/>
</dbReference>
<feature type="domain" description="Acyltransferase 3" evidence="3">
    <location>
        <begin position="46"/>
        <end position="171"/>
    </location>
</feature>
<evidence type="ECO:0000256" key="1">
    <source>
        <dbReference type="SAM" id="MobiDB-lite"/>
    </source>
</evidence>
<keyword evidence="2" id="KW-0472">Membrane</keyword>
<accession>A0A8H6CV04</accession>
<dbReference type="EMBL" id="JAAOAK010000053">
    <property type="protein sequence ID" value="KAF5693045.1"/>
    <property type="molecule type" value="Genomic_DNA"/>
</dbReference>
<feature type="transmembrane region" description="Helical" evidence="2">
    <location>
        <begin position="140"/>
        <end position="160"/>
    </location>
</feature>
<evidence type="ECO:0000256" key="2">
    <source>
        <dbReference type="SAM" id="Phobius"/>
    </source>
</evidence>
<keyword evidence="2" id="KW-0812">Transmembrane</keyword>
<feature type="transmembrane region" description="Helical" evidence="2">
    <location>
        <begin position="87"/>
        <end position="111"/>
    </location>
</feature>
<dbReference type="GO" id="GO:0016747">
    <property type="term" value="F:acyltransferase activity, transferring groups other than amino-acyl groups"/>
    <property type="evidence" value="ECO:0007669"/>
    <property type="project" value="InterPro"/>
</dbReference>
<evidence type="ECO:0000313" key="4">
    <source>
        <dbReference type="EMBL" id="KAF5693045.1"/>
    </source>
</evidence>
<protein>
    <recommendedName>
        <fullName evidence="3">Acyltransferase 3 domain-containing protein</fullName>
    </recommendedName>
</protein>
<keyword evidence="5" id="KW-1185">Reference proteome</keyword>
<reference evidence="4 5" key="1">
    <citation type="submission" date="2020-05" db="EMBL/GenBank/DDBJ databases">
        <title>Identification and distribution of gene clusters putatively required for synthesis of sphingolipid metabolism inhibitors in phylogenetically diverse species of the filamentous fungus Fusarium.</title>
        <authorList>
            <person name="Kim H.-S."/>
            <person name="Busman M."/>
            <person name="Brown D.W."/>
            <person name="Divon H."/>
            <person name="Uhlig S."/>
            <person name="Proctor R.H."/>
        </authorList>
    </citation>
    <scope>NUCLEOTIDE SEQUENCE [LARGE SCALE GENOMIC DNA]</scope>
    <source>
        <strain evidence="4 5">NRRL 25311</strain>
    </source>
</reference>
<dbReference type="AlphaFoldDB" id="A0A8H6CV04"/>
<sequence>MTGGILSGEPEPKPAMKSPRDYLRLICLINHARNSLARPSSSPTLYLDGLRGLFSFLVFLRHFLLSWDEGLDTGFGQNDNTSLIKLLIIRLLYAGPTVPIFFIISGFVLAYKPLKLIHKKDYNPLGLHTMSSVIRRPFRLFLPPLVSTFIVAIAVNTGFYTTPYQDMPGWVPRHPERLRSLWAQIGDWMRMGAAIPAPVEESNIEVKRAEGHEDAGLQKRDEGYGDGCPRKRNC</sequence>
<organism evidence="4 5">
    <name type="scientific">Fusarium denticulatum</name>
    <dbReference type="NCBI Taxonomy" id="48507"/>
    <lineage>
        <taxon>Eukaryota</taxon>
        <taxon>Fungi</taxon>
        <taxon>Dikarya</taxon>
        <taxon>Ascomycota</taxon>
        <taxon>Pezizomycotina</taxon>
        <taxon>Sordariomycetes</taxon>
        <taxon>Hypocreomycetidae</taxon>
        <taxon>Hypocreales</taxon>
        <taxon>Nectriaceae</taxon>
        <taxon>Fusarium</taxon>
        <taxon>Fusarium fujikuroi species complex</taxon>
    </lineage>
</organism>
<proteinExistence type="predicted"/>
<dbReference type="Pfam" id="PF01757">
    <property type="entry name" value="Acyl_transf_3"/>
    <property type="match status" value="1"/>
</dbReference>
<comment type="caution">
    <text evidence="4">The sequence shown here is derived from an EMBL/GenBank/DDBJ whole genome shotgun (WGS) entry which is preliminary data.</text>
</comment>
<name>A0A8H6CV04_9HYPO</name>
<dbReference type="InterPro" id="IPR002656">
    <property type="entry name" value="Acyl_transf_3_dom"/>
</dbReference>
<feature type="region of interest" description="Disordered" evidence="1">
    <location>
        <begin position="211"/>
        <end position="234"/>
    </location>
</feature>
<evidence type="ECO:0000259" key="3">
    <source>
        <dbReference type="Pfam" id="PF01757"/>
    </source>
</evidence>
<keyword evidence="2" id="KW-1133">Transmembrane helix</keyword>
<feature type="compositionally biased region" description="Basic and acidic residues" evidence="1">
    <location>
        <begin position="211"/>
        <end position="223"/>
    </location>
</feature>
<evidence type="ECO:0000313" key="5">
    <source>
        <dbReference type="Proteomes" id="UP000562682"/>
    </source>
</evidence>
<gene>
    <name evidence="4" type="ORF">FDENT_2357</name>
</gene>